<feature type="transmembrane region" description="Helical" evidence="13">
    <location>
        <begin position="27"/>
        <end position="53"/>
    </location>
</feature>
<keyword evidence="10" id="KW-1015">Disulfide bond</keyword>
<feature type="transmembrane region" description="Helical" evidence="13">
    <location>
        <begin position="272"/>
        <end position="297"/>
    </location>
</feature>
<dbReference type="PANTHER" id="PTHR24240">
    <property type="entry name" value="OPSIN"/>
    <property type="match status" value="1"/>
</dbReference>
<sequence length="338" mass="36771">VTSALSSPCASLYLVGMEEQLLPRGGYIALSVIMAGVSVMAIILNATVIAVTLRHRQLQQPLNYALVNLAVADLGAALCGGVPAALSNALGYHAGGWAGCVLEGFSVALFGIAALCSIALIAVERLLVVAKPLGGIRFRRIHAVLGVALSWLWSLLWNMPPLFGWGEYELEGVRTSCGPNWRSRDPSTVSYIICYFLLCFAVPFAMIVVSYSWLIWTIRQVARVGCVRRGAAAKAESKVTWMVVAMVLAFLASWLPYATLAFTVVFDPQIKISSVVAMIPVYMAKSSTIYNPLIYIFMNKQFQRYAIPFLLCGKNPWPPEEEESEAPTVLSSNRKASV</sequence>
<keyword evidence="9 13" id="KW-0472">Membrane</keyword>
<dbReference type="GO" id="GO:0004930">
    <property type="term" value="F:G protein-coupled receptor activity"/>
    <property type="evidence" value="ECO:0007669"/>
    <property type="project" value="UniProtKB-KW"/>
</dbReference>
<feature type="domain" description="G-protein coupled receptors family 1 profile" evidence="15">
    <location>
        <begin position="44"/>
        <end position="295"/>
    </location>
</feature>
<dbReference type="PROSITE" id="PS00238">
    <property type="entry name" value="OPSIN"/>
    <property type="match status" value="1"/>
</dbReference>
<feature type="transmembrane region" description="Helical" evidence="13">
    <location>
        <begin position="141"/>
        <end position="159"/>
    </location>
</feature>
<dbReference type="PROSITE" id="PS50262">
    <property type="entry name" value="G_PROTEIN_RECEP_F1_2"/>
    <property type="match status" value="1"/>
</dbReference>
<evidence type="ECO:0000256" key="3">
    <source>
        <dbReference type="ARBA" id="ARBA00022606"/>
    </source>
</evidence>
<reference evidence="16" key="2">
    <citation type="submission" date="2025-08" db="UniProtKB">
        <authorList>
            <consortium name="Ensembl"/>
        </authorList>
    </citation>
    <scope>IDENTIFICATION</scope>
</reference>
<feature type="transmembrane region" description="Helical" evidence="13">
    <location>
        <begin position="239"/>
        <end position="266"/>
    </location>
</feature>
<dbReference type="AlphaFoldDB" id="A0AAY4AA56"/>
<evidence type="ECO:0000313" key="17">
    <source>
        <dbReference type="Proteomes" id="UP000694580"/>
    </source>
</evidence>
<dbReference type="InterPro" id="IPR050125">
    <property type="entry name" value="GPCR_opsins"/>
</dbReference>
<feature type="transmembrane region" description="Helical" evidence="13">
    <location>
        <begin position="106"/>
        <end position="129"/>
    </location>
</feature>
<keyword evidence="8 13" id="KW-0297">G-protein coupled receptor</keyword>
<keyword evidence="17" id="KW-1185">Reference proteome</keyword>
<feature type="transmembrane region" description="Helical" evidence="13">
    <location>
        <begin position="189"/>
        <end position="218"/>
    </location>
</feature>
<keyword evidence="4 13" id="KW-0812">Transmembrane</keyword>
<dbReference type="GO" id="GO:0009881">
    <property type="term" value="F:photoreceptor activity"/>
    <property type="evidence" value="ECO:0007669"/>
    <property type="project" value="UniProtKB-KW"/>
</dbReference>
<feature type="compositionally biased region" description="Polar residues" evidence="14">
    <location>
        <begin position="329"/>
        <end position="338"/>
    </location>
</feature>
<dbReference type="Proteomes" id="UP000694580">
    <property type="component" value="Chromosome 2"/>
</dbReference>
<dbReference type="GO" id="GO:0016020">
    <property type="term" value="C:membrane"/>
    <property type="evidence" value="ECO:0007669"/>
    <property type="project" value="UniProtKB-SubCell"/>
</dbReference>
<dbReference type="FunFam" id="1.20.1070.10:FF:000391">
    <property type="entry name" value="Parapinopsin b"/>
    <property type="match status" value="1"/>
</dbReference>
<dbReference type="PRINTS" id="PR00237">
    <property type="entry name" value="GPCRRHODOPSN"/>
</dbReference>
<evidence type="ECO:0000256" key="9">
    <source>
        <dbReference type="ARBA" id="ARBA00023136"/>
    </source>
</evidence>
<feature type="transmembrane region" description="Helical" evidence="13">
    <location>
        <begin position="65"/>
        <end position="86"/>
    </location>
</feature>
<dbReference type="Gene3D" id="1.20.1070.10">
    <property type="entry name" value="Rhodopsin 7-helix transmembrane proteins"/>
    <property type="match status" value="1"/>
</dbReference>
<dbReference type="Pfam" id="PF00001">
    <property type="entry name" value="7tm_1"/>
    <property type="match status" value="1"/>
</dbReference>
<comment type="similarity">
    <text evidence="13">Belongs to the G-protein coupled receptor 1 family. Opsin subfamily.</text>
</comment>
<dbReference type="InterPro" id="IPR027430">
    <property type="entry name" value="Retinal_BS"/>
</dbReference>
<evidence type="ECO:0000256" key="8">
    <source>
        <dbReference type="ARBA" id="ARBA00023040"/>
    </source>
</evidence>
<evidence type="ECO:0000256" key="4">
    <source>
        <dbReference type="ARBA" id="ARBA00022692"/>
    </source>
</evidence>
<keyword evidence="5 13" id="KW-0681">Retinal protein</keyword>
<keyword evidence="2 13" id="KW-0600">Photoreceptor protein</keyword>
<keyword evidence="12 13" id="KW-0807">Transducer</keyword>
<keyword evidence="3 13" id="KW-0716">Sensory transduction</keyword>
<evidence type="ECO:0000256" key="6">
    <source>
        <dbReference type="ARBA" id="ARBA00022989"/>
    </source>
</evidence>
<keyword evidence="11 13" id="KW-0675">Receptor</keyword>
<dbReference type="SUPFAM" id="SSF81321">
    <property type="entry name" value="Family A G protein-coupled receptor-like"/>
    <property type="match status" value="1"/>
</dbReference>
<evidence type="ECO:0000256" key="1">
    <source>
        <dbReference type="ARBA" id="ARBA00004141"/>
    </source>
</evidence>
<dbReference type="GO" id="GO:0007602">
    <property type="term" value="P:phototransduction"/>
    <property type="evidence" value="ECO:0007669"/>
    <property type="project" value="UniProtKB-KW"/>
</dbReference>
<evidence type="ECO:0000256" key="10">
    <source>
        <dbReference type="ARBA" id="ARBA00023157"/>
    </source>
</evidence>
<name>A0AAY4AA56_9TELE</name>
<evidence type="ECO:0000259" key="15">
    <source>
        <dbReference type="PROSITE" id="PS50262"/>
    </source>
</evidence>
<evidence type="ECO:0000256" key="14">
    <source>
        <dbReference type="SAM" id="MobiDB-lite"/>
    </source>
</evidence>
<proteinExistence type="inferred from homology"/>
<dbReference type="Ensembl" id="ENSDCDT00010004245.1">
    <property type="protein sequence ID" value="ENSDCDP00010004091.1"/>
    <property type="gene ID" value="ENSDCDG00010001823.1"/>
</dbReference>
<dbReference type="PRINTS" id="PR00238">
    <property type="entry name" value="OPSIN"/>
</dbReference>
<reference evidence="16" key="3">
    <citation type="submission" date="2025-09" db="UniProtKB">
        <authorList>
            <consortium name="Ensembl"/>
        </authorList>
    </citation>
    <scope>IDENTIFICATION</scope>
</reference>
<comment type="subcellular location">
    <subcellularLocation>
        <location evidence="1 13">Membrane</location>
        <topology evidence="1 13">Multi-pass membrane protein</topology>
    </subcellularLocation>
</comment>
<keyword evidence="6 13" id="KW-1133">Transmembrane helix</keyword>
<evidence type="ECO:0000256" key="11">
    <source>
        <dbReference type="ARBA" id="ARBA00023170"/>
    </source>
</evidence>
<gene>
    <name evidence="16" type="primary">parapinopsinb</name>
</gene>
<evidence type="ECO:0000256" key="13">
    <source>
        <dbReference type="RuleBase" id="RU004951"/>
    </source>
</evidence>
<evidence type="ECO:0000256" key="7">
    <source>
        <dbReference type="ARBA" id="ARBA00022991"/>
    </source>
</evidence>
<evidence type="ECO:0000256" key="2">
    <source>
        <dbReference type="ARBA" id="ARBA00022543"/>
    </source>
</evidence>
<evidence type="ECO:0000256" key="5">
    <source>
        <dbReference type="ARBA" id="ARBA00022925"/>
    </source>
</evidence>
<dbReference type="InterPro" id="IPR000276">
    <property type="entry name" value="GPCR_Rhodpsn"/>
</dbReference>
<reference evidence="16 17" key="1">
    <citation type="submission" date="2020-06" db="EMBL/GenBank/DDBJ databases">
        <authorList>
            <consortium name="Wellcome Sanger Institute Data Sharing"/>
        </authorList>
    </citation>
    <scope>NUCLEOTIDE SEQUENCE [LARGE SCALE GENOMIC DNA]</scope>
</reference>
<keyword evidence="7 13" id="KW-0157">Chromophore</keyword>
<accession>A0AAY4AA56</accession>
<dbReference type="GeneTree" id="ENSGT01030000234549"/>
<organism evidence="16 17">
    <name type="scientific">Denticeps clupeoides</name>
    <name type="common">denticle herring</name>
    <dbReference type="NCBI Taxonomy" id="299321"/>
    <lineage>
        <taxon>Eukaryota</taxon>
        <taxon>Metazoa</taxon>
        <taxon>Chordata</taxon>
        <taxon>Craniata</taxon>
        <taxon>Vertebrata</taxon>
        <taxon>Euteleostomi</taxon>
        <taxon>Actinopterygii</taxon>
        <taxon>Neopterygii</taxon>
        <taxon>Teleostei</taxon>
        <taxon>Clupei</taxon>
        <taxon>Clupeiformes</taxon>
        <taxon>Denticipitoidei</taxon>
        <taxon>Denticipitidae</taxon>
        <taxon>Denticeps</taxon>
    </lineage>
</organism>
<dbReference type="InterPro" id="IPR017452">
    <property type="entry name" value="GPCR_Rhodpsn_7TM"/>
</dbReference>
<protein>
    <recommendedName>
        <fullName evidence="15">G-protein coupled receptors family 1 profile domain-containing protein</fullName>
    </recommendedName>
</protein>
<feature type="region of interest" description="Disordered" evidence="14">
    <location>
        <begin position="319"/>
        <end position="338"/>
    </location>
</feature>
<dbReference type="GO" id="GO:0007601">
    <property type="term" value="P:visual perception"/>
    <property type="evidence" value="ECO:0007669"/>
    <property type="project" value="InterPro"/>
</dbReference>
<dbReference type="InterPro" id="IPR001760">
    <property type="entry name" value="Opsin"/>
</dbReference>
<evidence type="ECO:0000256" key="12">
    <source>
        <dbReference type="ARBA" id="ARBA00023224"/>
    </source>
</evidence>
<evidence type="ECO:0000313" key="16">
    <source>
        <dbReference type="Ensembl" id="ENSDCDP00010004091.1"/>
    </source>
</evidence>